<dbReference type="Proteomes" id="UP000293719">
    <property type="component" value="Chromosome"/>
</dbReference>
<protein>
    <submittedName>
        <fullName evidence="1">Transcriptional regulator</fullName>
    </submittedName>
</protein>
<organism evidence="1 2">
    <name type="scientific">Roseitalea porphyridii</name>
    <dbReference type="NCBI Taxonomy" id="1852022"/>
    <lineage>
        <taxon>Bacteria</taxon>
        <taxon>Pseudomonadati</taxon>
        <taxon>Pseudomonadota</taxon>
        <taxon>Alphaproteobacteria</taxon>
        <taxon>Hyphomicrobiales</taxon>
        <taxon>Ahrensiaceae</taxon>
        <taxon>Roseitalea</taxon>
    </lineage>
</organism>
<dbReference type="GeneID" id="90768438"/>
<dbReference type="RefSeq" id="WP_131617295.1">
    <property type="nucleotide sequence ID" value="NZ_CP036532.1"/>
</dbReference>
<dbReference type="KEGG" id="rpod:E0E05_14115"/>
<gene>
    <name evidence="1" type="ORF">E0E05_14115</name>
</gene>
<dbReference type="AlphaFoldDB" id="A0A4V1A475"/>
<dbReference type="OrthoDB" id="155998at2"/>
<keyword evidence="2" id="KW-1185">Reference proteome</keyword>
<sequence length="214" mass="23429">MSRPTDERLLYLIKSRGPVTARDAGAALAMTPAGAQQWLAKLAGEGLVAPEDRRHGRGRPRRYWALTERGHARFPDRHSDLTLDMLASTRAVFGAEGLDRLIAHREAETLARYRAAMAGCASLDARVAKLADLRSAEGYMANWHRTDDSSFVLVENHCPICAAAAVCQGLCRSELAIFRAVLGPDARVERTEHVLEGARRCAYAIGHAEQRADA</sequence>
<name>A0A4V1A475_9HYPH</name>
<evidence type="ECO:0000313" key="2">
    <source>
        <dbReference type="Proteomes" id="UP000293719"/>
    </source>
</evidence>
<dbReference type="SUPFAM" id="SSF46785">
    <property type="entry name" value="Winged helix' DNA-binding domain"/>
    <property type="match status" value="1"/>
</dbReference>
<dbReference type="EMBL" id="CP036532">
    <property type="protein sequence ID" value="QBK31638.1"/>
    <property type="molecule type" value="Genomic_DNA"/>
</dbReference>
<dbReference type="Gene3D" id="1.10.10.10">
    <property type="entry name" value="Winged helix-like DNA-binding domain superfamily/Winged helix DNA-binding domain"/>
    <property type="match status" value="1"/>
</dbReference>
<evidence type="ECO:0000313" key="1">
    <source>
        <dbReference type="EMBL" id="QBK31638.1"/>
    </source>
</evidence>
<accession>A0A4V1A475</accession>
<dbReference type="InterPro" id="IPR036388">
    <property type="entry name" value="WH-like_DNA-bd_sf"/>
</dbReference>
<dbReference type="InterPro" id="IPR036390">
    <property type="entry name" value="WH_DNA-bd_sf"/>
</dbReference>
<proteinExistence type="predicted"/>
<reference evidence="1 2" key="1">
    <citation type="journal article" date="2017" name="Int. J. Syst. Evol. Microbiol.">
        <title>Roseitalea porphyridii gen. nov., sp. nov., isolated from a red alga, and reclassification of Hoeflea suaedae Chung et al. 2013 as Pseudohoeflea suaedae gen. nov., comb. nov.</title>
        <authorList>
            <person name="Hyeon J.W."/>
            <person name="Jeong S.E."/>
            <person name="Baek K."/>
            <person name="Jeon C.O."/>
        </authorList>
    </citation>
    <scope>NUCLEOTIDE SEQUENCE [LARGE SCALE GENOMIC DNA]</scope>
    <source>
        <strain evidence="1 2">MA7-20</strain>
    </source>
</reference>